<evidence type="ECO:0000256" key="5">
    <source>
        <dbReference type="ARBA" id="ARBA00022741"/>
    </source>
</evidence>
<feature type="binding site" evidence="9">
    <location>
        <begin position="308"/>
        <end position="311"/>
    </location>
    <ligand>
        <name>GTP</name>
        <dbReference type="ChEBI" id="CHEBI:37565"/>
        <label>2</label>
    </ligand>
</feature>
<keyword evidence="5 9" id="KW-0547">Nucleotide-binding</keyword>
<dbReference type="NCBIfam" id="TIGR03594">
    <property type="entry name" value="GTPase_EngA"/>
    <property type="match status" value="1"/>
</dbReference>
<reference evidence="13" key="1">
    <citation type="submission" date="2019-09" db="EMBL/GenBank/DDBJ databases">
        <title>Characterisation of the sponge microbiome using genome-centric metagenomics.</title>
        <authorList>
            <person name="Engelberts J.P."/>
            <person name="Robbins S.J."/>
            <person name="De Goeij J.M."/>
            <person name="Aranda M."/>
            <person name="Bell S.C."/>
            <person name="Webster N.S."/>
        </authorList>
    </citation>
    <scope>NUCLEOTIDE SEQUENCE</scope>
    <source>
        <strain evidence="13">SB0662_bin_9</strain>
    </source>
</reference>
<dbReference type="InterPro" id="IPR032859">
    <property type="entry name" value="KH_dom-like"/>
</dbReference>
<evidence type="ECO:0000256" key="8">
    <source>
        <dbReference type="ARBA" id="ARBA00053470"/>
    </source>
</evidence>
<name>A0A6B1DZM4_9CHLR</name>
<dbReference type="InterPro" id="IPR015946">
    <property type="entry name" value="KH_dom-like_a/b"/>
</dbReference>
<dbReference type="InterPro" id="IPR031166">
    <property type="entry name" value="G_ENGA"/>
</dbReference>
<dbReference type="InterPro" id="IPR027417">
    <property type="entry name" value="P-loop_NTPase"/>
</dbReference>
<evidence type="ECO:0000256" key="3">
    <source>
        <dbReference type="ARBA" id="ARBA00022517"/>
    </source>
</evidence>
<dbReference type="FunFam" id="3.40.50.300:FF:000040">
    <property type="entry name" value="GTPase Der"/>
    <property type="match status" value="1"/>
</dbReference>
<keyword evidence="6 9" id="KW-0342">GTP-binding</keyword>
<dbReference type="PROSITE" id="PS51712">
    <property type="entry name" value="G_ENGA"/>
    <property type="match status" value="2"/>
</dbReference>
<comment type="function">
    <text evidence="8 9 11">GTPase that plays an essential role in the late steps of ribosome biogenesis.</text>
</comment>
<evidence type="ECO:0000256" key="1">
    <source>
        <dbReference type="ARBA" id="ARBA00008279"/>
    </source>
</evidence>
<dbReference type="Pfam" id="PF14714">
    <property type="entry name" value="KH_dom-like"/>
    <property type="match status" value="1"/>
</dbReference>
<protein>
    <recommendedName>
        <fullName evidence="2 9">GTPase Der</fullName>
    </recommendedName>
    <alternativeName>
        <fullName evidence="7 9">GTP-binding protein EngA</fullName>
    </alternativeName>
</protein>
<evidence type="ECO:0000313" key="13">
    <source>
        <dbReference type="EMBL" id="MYD92072.1"/>
    </source>
</evidence>
<dbReference type="CDD" id="cd01894">
    <property type="entry name" value="EngA1"/>
    <property type="match status" value="1"/>
</dbReference>
<evidence type="ECO:0000259" key="12">
    <source>
        <dbReference type="PROSITE" id="PS51712"/>
    </source>
</evidence>
<dbReference type="PIRSF" id="PIRSF006485">
    <property type="entry name" value="GTP-binding_EngA"/>
    <property type="match status" value="1"/>
</dbReference>
<dbReference type="Gene3D" id="3.40.50.300">
    <property type="entry name" value="P-loop containing nucleotide triphosphate hydrolases"/>
    <property type="match status" value="2"/>
</dbReference>
<dbReference type="EMBL" id="VXPY01000122">
    <property type="protein sequence ID" value="MYD92072.1"/>
    <property type="molecule type" value="Genomic_DNA"/>
</dbReference>
<feature type="binding site" evidence="9">
    <location>
        <begin position="243"/>
        <end position="247"/>
    </location>
    <ligand>
        <name>GTP</name>
        <dbReference type="ChEBI" id="CHEBI:37565"/>
        <label>2</label>
    </ligand>
</feature>
<dbReference type="HAMAP" id="MF_00195">
    <property type="entry name" value="GTPase_Der"/>
    <property type="match status" value="1"/>
</dbReference>
<keyword evidence="4 11" id="KW-0677">Repeat</keyword>
<dbReference type="Gene3D" id="3.30.300.20">
    <property type="match status" value="1"/>
</dbReference>
<feature type="binding site" evidence="9">
    <location>
        <begin position="133"/>
        <end position="136"/>
    </location>
    <ligand>
        <name>GTP</name>
        <dbReference type="ChEBI" id="CHEBI:37565"/>
        <label>1</label>
    </ligand>
</feature>
<keyword evidence="3 9" id="KW-0690">Ribosome biogenesis</keyword>
<evidence type="ECO:0000256" key="9">
    <source>
        <dbReference type="HAMAP-Rule" id="MF_00195"/>
    </source>
</evidence>
<dbReference type="PRINTS" id="PR00326">
    <property type="entry name" value="GTP1OBG"/>
</dbReference>
<dbReference type="SMART" id="SM00382">
    <property type="entry name" value="AAA"/>
    <property type="match status" value="2"/>
</dbReference>
<dbReference type="InterPro" id="IPR003593">
    <property type="entry name" value="AAA+_ATPase"/>
</dbReference>
<organism evidence="13">
    <name type="scientific">Caldilineaceae bacterium SB0662_bin_9</name>
    <dbReference type="NCBI Taxonomy" id="2605258"/>
    <lineage>
        <taxon>Bacteria</taxon>
        <taxon>Bacillati</taxon>
        <taxon>Chloroflexota</taxon>
        <taxon>Caldilineae</taxon>
        <taxon>Caldilineales</taxon>
        <taxon>Caldilineaceae</taxon>
    </lineage>
</organism>
<gene>
    <name evidence="9" type="primary">der</name>
    <name evidence="13" type="ORF">F4Y08_17365</name>
</gene>
<feature type="domain" description="EngA-type G" evidence="12">
    <location>
        <begin position="190"/>
        <end position="365"/>
    </location>
</feature>
<evidence type="ECO:0000256" key="11">
    <source>
        <dbReference type="RuleBase" id="RU004481"/>
    </source>
</evidence>
<feature type="binding site" evidence="9">
    <location>
        <begin position="196"/>
        <end position="203"/>
    </location>
    <ligand>
        <name>GTP</name>
        <dbReference type="ChEBI" id="CHEBI:37565"/>
        <label>2</label>
    </ligand>
</feature>
<dbReference type="FunFam" id="3.30.300.20:FF:000004">
    <property type="entry name" value="GTPase Der"/>
    <property type="match status" value="1"/>
</dbReference>
<feature type="binding site" evidence="9">
    <location>
        <begin position="10"/>
        <end position="17"/>
    </location>
    <ligand>
        <name>GTP</name>
        <dbReference type="ChEBI" id="CHEBI:37565"/>
        <label>1</label>
    </ligand>
</feature>
<evidence type="ECO:0000256" key="10">
    <source>
        <dbReference type="PROSITE-ProRule" id="PRU01049"/>
    </source>
</evidence>
<proteinExistence type="inferred from homology"/>
<dbReference type="PANTHER" id="PTHR43834:SF6">
    <property type="entry name" value="GTPASE DER"/>
    <property type="match status" value="1"/>
</dbReference>
<dbReference type="Pfam" id="PF01926">
    <property type="entry name" value="MMR_HSR1"/>
    <property type="match status" value="2"/>
</dbReference>
<dbReference type="GO" id="GO:0005525">
    <property type="term" value="F:GTP binding"/>
    <property type="evidence" value="ECO:0007669"/>
    <property type="project" value="UniProtKB-UniRule"/>
</dbReference>
<dbReference type="PANTHER" id="PTHR43834">
    <property type="entry name" value="GTPASE DER"/>
    <property type="match status" value="1"/>
</dbReference>
<comment type="subunit">
    <text evidence="9">Associates with the 50S ribosomal subunit.</text>
</comment>
<dbReference type="CDD" id="cd01895">
    <property type="entry name" value="EngA2"/>
    <property type="match status" value="1"/>
</dbReference>
<accession>A0A6B1DZM4</accession>
<feature type="domain" description="EngA-type G" evidence="12">
    <location>
        <begin position="4"/>
        <end position="181"/>
    </location>
</feature>
<comment type="similarity">
    <text evidence="1 9 10 11">Belongs to the TRAFAC class TrmE-Era-EngA-EngB-Septin-like GTPase superfamily. EngA (Der) GTPase family.</text>
</comment>
<dbReference type="NCBIfam" id="TIGR00231">
    <property type="entry name" value="small_GTP"/>
    <property type="match status" value="2"/>
</dbReference>
<feature type="binding site" evidence="9">
    <location>
        <begin position="57"/>
        <end position="61"/>
    </location>
    <ligand>
        <name>GTP</name>
        <dbReference type="ChEBI" id="CHEBI:37565"/>
        <label>1</label>
    </ligand>
</feature>
<evidence type="ECO:0000256" key="4">
    <source>
        <dbReference type="ARBA" id="ARBA00022737"/>
    </source>
</evidence>
<dbReference type="InterPro" id="IPR005225">
    <property type="entry name" value="Small_GTP-bd"/>
</dbReference>
<evidence type="ECO:0000256" key="2">
    <source>
        <dbReference type="ARBA" id="ARBA00020953"/>
    </source>
</evidence>
<dbReference type="FunFam" id="3.40.50.300:FF:000057">
    <property type="entry name" value="GTPase Der"/>
    <property type="match status" value="1"/>
</dbReference>
<dbReference type="GO" id="GO:0042254">
    <property type="term" value="P:ribosome biogenesis"/>
    <property type="evidence" value="ECO:0007669"/>
    <property type="project" value="UniProtKB-KW"/>
</dbReference>
<evidence type="ECO:0000256" key="6">
    <source>
        <dbReference type="ARBA" id="ARBA00023134"/>
    </source>
</evidence>
<sequence>MSPALVALVGRPNVGKSTLFNRLTGVRTAIVEDLPGTTRDRLYGTAEWQGQRFALVDTGGLRFRDPGASKARSRSANSSEEFSLSILEQATVALDEADAVILLTDVKDGVVAEDMDVATFLRQHDKPVVLAVNKAETDARVLDAAEFWQLGLGEPMAISALHGDGVAELLDSLLSNLAGTPAEDGEDDSVRIALVGRPNVGKSSLLNALIGEERAITSEVPGTTRDPVDSRLTWHGRDVTLVDTAGIRRRGRIERGIEQYSVLRSAKAIDRADVALLLLDTTEGVTAQDAHVAGMIEECKTGVVLLANKWDAVAKDEHTILEYEKKIRSELQFLPYAPLLFISAMDRQRLHRILPMALEVYAARTQRIGTGPFNQLIQQAYFQGATPSRNGQPLRIYYGTQVAVAPPTFVLFVNNSKLVHFTYARYIENAIREQHPFIGTPIRVEFRTRS</sequence>
<dbReference type="AlphaFoldDB" id="A0A6B1DZM4"/>
<dbReference type="GO" id="GO:0043022">
    <property type="term" value="F:ribosome binding"/>
    <property type="evidence" value="ECO:0007669"/>
    <property type="project" value="TreeGrafter"/>
</dbReference>
<comment type="caution">
    <text evidence="13">The sequence shown here is derived from an EMBL/GenBank/DDBJ whole genome shotgun (WGS) entry which is preliminary data.</text>
</comment>
<dbReference type="SUPFAM" id="SSF52540">
    <property type="entry name" value="P-loop containing nucleoside triphosphate hydrolases"/>
    <property type="match status" value="2"/>
</dbReference>
<evidence type="ECO:0000256" key="7">
    <source>
        <dbReference type="ARBA" id="ARBA00032345"/>
    </source>
</evidence>
<dbReference type="InterPro" id="IPR006073">
    <property type="entry name" value="GTP-bd"/>
</dbReference>
<dbReference type="InterPro" id="IPR016484">
    <property type="entry name" value="GTPase_Der"/>
</dbReference>